<dbReference type="RefSeq" id="WP_007342739.1">
    <property type="nucleotide sequence ID" value="NZ_GL878494.1"/>
</dbReference>
<gene>
    <name evidence="1" type="ORF">HMPREF9123_1733</name>
</gene>
<protein>
    <submittedName>
        <fullName evidence="1">Uncharacterized protein</fullName>
    </submittedName>
</protein>
<dbReference type="Proteomes" id="UP000004105">
    <property type="component" value="Unassembled WGS sequence"/>
</dbReference>
<reference evidence="1 2" key="1">
    <citation type="submission" date="2011-02" db="EMBL/GenBank/DDBJ databases">
        <authorList>
            <person name="Muzny D."/>
            <person name="Qin X."/>
            <person name="Deng J."/>
            <person name="Jiang H."/>
            <person name="Liu Y."/>
            <person name="Qu J."/>
            <person name="Song X.-Z."/>
            <person name="Zhang L."/>
            <person name="Thornton R."/>
            <person name="Coyle M."/>
            <person name="Francisco L."/>
            <person name="Jackson L."/>
            <person name="Javaid M."/>
            <person name="Korchina V."/>
            <person name="Kovar C."/>
            <person name="Mata R."/>
            <person name="Mathew T."/>
            <person name="Ngo R."/>
            <person name="Nguyen L."/>
            <person name="Nguyen N."/>
            <person name="Okwuonu G."/>
            <person name="Ongeri F."/>
            <person name="Pham C."/>
            <person name="Simmons D."/>
            <person name="Wilczek-Boney K."/>
            <person name="Hale W."/>
            <person name="Jakkamsetti A."/>
            <person name="Pham P."/>
            <person name="Ruth R."/>
            <person name="San Lucas F."/>
            <person name="Warren J."/>
            <person name="Zhang J."/>
            <person name="Zhao Z."/>
            <person name="Zhou C."/>
            <person name="Zhu D."/>
            <person name="Lee S."/>
            <person name="Bess C."/>
            <person name="Blankenburg K."/>
            <person name="Forbes L."/>
            <person name="Fu Q."/>
            <person name="Gubbala S."/>
            <person name="Hirani K."/>
            <person name="Jayaseelan J.C."/>
            <person name="Lara F."/>
            <person name="Munidasa M."/>
            <person name="Palculict T."/>
            <person name="Patil S."/>
            <person name="Pu L.-L."/>
            <person name="Saada N."/>
            <person name="Tang L."/>
            <person name="Weissenberger G."/>
            <person name="Zhu Y."/>
            <person name="Hemphill L."/>
            <person name="Shang Y."/>
            <person name="Youmans B."/>
            <person name="Ayvaz T."/>
            <person name="Ross M."/>
            <person name="Santibanez J."/>
            <person name="Aqrawi P."/>
            <person name="Gross S."/>
            <person name="Joshi V."/>
            <person name="Fowler G."/>
            <person name="Nazareth L."/>
            <person name="Reid J."/>
            <person name="Worley K."/>
            <person name="Petrosino J."/>
            <person name="Highlander S."/>
            <person name="Gibbs R."/>
        </authorList>
    </citation>
    <scope>NUCLEOTIDE SEQUENCE [LARGE SCALE GENOMIC DNA]</scope>
    <source>
        <strain evidence="1 2">ATCC BAA-1200</strain>
    </source>
</reference>
<sequence>MENFQFPVFSNQIFTANNKTGGRLPDFAADGRRRVCLVRYVPSGSGVVATPKLRFQKRHPRVYAPQEY</sequence>
<organism evidence="1 2">
    <name type="scientific">Neisseria bacilliformis ATCC BAA-1200</name>
    <dbReference type="NCBI Taxonomy" id="888742"/>
    <lineage>
        <taxon>Bacteria</taxon>
        <taxon>Pseudomonadati</taxon>
        <taxon>Pseudomonadota</taxon>
        <taxon>Betaproteobacteria</taxon>
        <taxon>Neisseriales</taxon>
        <taxon>Neisseriaceae</taxon>
        <taxon>Neisseria</taxon>
    </lineage>
</organism>
<accession>F2BDC7</accession>
<name>F2BDC7_9NEIS</name>
<evidence type="ECO:0000313" key="2">
    <source>
        <dbReference type="Proteomes" id="UP000004105"/>
    </source>
</evidence>
<proteinExistence type="predicted"/>
<comment type="caution">
    <text evidence="1">The sequence shown here is derived from an EMBL/GenBank/DDBJ whole genome shotgun (WGS) entry which is preliminary data.</text>
</comment>
<dbReference type="EMBL" id="AFAY01000035">
    <property type="protein sequence ID" value="EGF10523.1"/>
    <property type="molecule type" value="Genomic_DNA"/>
</dbReference>
<keyword evidence="2" id="KW-1185">Reference proteome</keyword>
<dbReference type="HOGENOM" id="CLU_2789606_0_0_4"/>
<dbReference type="AlphaFoldDB" id="F2BDC7"/>
<evidence type="ECO:0000313" key="1">
    <source>
        <dbReference type="EMBL" id="EGF10523.1"/>
    </source>
</evidence>